<protein>
    <submittedName>
        <fullName evidence="1">Uncharacterized protein</fullName>
    </submittedName>
</protein>
<dbReference type="AlphaFoldDB" id="A0A1I5J2P9"/>
<accession>A0A1I5J2P9</accession>
<keyword evidence="2" id="KW-1185">Reference proteome</keyword>
<sequence>MFYNVITVVQSENKKPNKNTLSDLEILALDSHPKIYGDYNDAEIFWKGYKKVAVINTNQKSHYEDKLLLVATSDKKIISDITINFSYSDEIKHELTVDKILKVVCEYIPYEILEKYYTFSKSFHETYKEGKKYEAYHYVMSLNKEGKAANVSGDYLLYDKFAFKIIHRNDDDWIAEINRSAYKGNHEKTSADVYEVEDWKVDLSKYK</sequence>
<proteinExistence type="predicted"/>
<organism evidence="1 2">
    <name type="scientific">Anaerocolumna aminovalerica</name>
    <dbReference type="NCBI Taxonomy" id="1527"/>
    <lineage>
        <taxon>Bacteria</taxon>
        <taxon>Bacillati</taxon>
        <taxon>Bacillota</taxon>
        <taxon>Clostridia</taxon>
        <taxon>Lachnospirales</taxon>
        <taxon>Lachnospiraceae</taxon>
        <taxon>Anaerocolumna</taxon>
    </lineage>
</organism>
<name>A0A1I5J2P9_9FIRM</name>
<evidence type="ECO:0000313" key="2">
    <source>
        <dbReference type="Proteomes" id="UP000198806"/>
    </source>
</evidence>
<dbReference type="STRING" id="1527.SAMN04489757_1637"/>
<gene>
    <name evidence="1" type="ORF">SAMN04489757_1637</name>
</gene>
<evidence type="ECO:0000313" key="1">
    <source>
        <dbReference type="EMBL" id="SFO66900.1"/>
    </source>
</evidence>
<dbReference type="Proteomes" id="UP000198806">
    <property type="component" value="Unassembled WGS sequence"/>
</dbReference>
<dbReference type="EMBL" id="FOWD01000063">
    <property type="protein sequence ID" value="SFO66900.1"/>
    <property type="molecule type" value="Genomic_DNA"/>
</dbReference>
<reference evidence="1 2" key="1">
    <citation type="submission" date="2016-10" db="EMBL/GenBank/DDBJ databases">
        <authorList>
            <person name="de Groot N.N."/>
        </authorList>
    </citation>
    <scope>NUCLEOTIDE SEQUENCE [LARGE SCALE GENOMIC DNA]</scope>
    <source>
        <strain evidence="1 2">DSM 1283</strain>
    </source>
</reference>